<proteinExistence type="predicted"/>
<dbReference type="InterPro" id="IPR010432">
    <property type="entry name" value="RDD"/>
</dbReference>
<evidence type="ECO:0000256" key="4">
    <source>
        <dbReference type="ARBA" id="ARBA00023136"/>
    </source>
</evidence>
<dbReference type="EMBL" id="BAABAS010000004">
    <property type="protein sequence ID" value="GAA4225492.1"/>
    <property type="molecule type" value="Genomic_DNA"/>
</dbReference>
<gene>
    <name evidence="8" type="ORF">GCM10022254_07430</name>
</gene>
<accession>A0ABP8BT59</accession>
<organism evidence="8 9">
    <name type="scientific">Actinomadura meridiana</name>
    <dbReference type="NCBI Taxonomy" id="559626"/>
    <lineage>
        <taxon>Bacteria</taxon>
        <taxon>Bacillati</taxon>
        <taxon>Actinomycetota</taxon>
        <taxon>Actinomycetes</taxon>
        <taxon>Streptosporangiales</taxon>
        <taxon>Thermomonosporaceae</taxon>
        <taxon>Actinomadura</taxon>
    </lineage>
</organism>
<feature type="transmembrane region" description="Helical" evidence="6">
    <location>
        <begin position="31"/>
        <end position="54"/>
    </location>
</feature>
<keyword evidence="3 6" id="KW-1133">Transmembrane helix</keyword>
<evidence type="ECO:0000313" key="8">
    <source>
        <dbReference type="EMBL" id="GAA4225492.1"/>
    </source>
</evidence>
<feature type="region of interest" description="Disordered" evidence="5">
    <location>
        <begin position="264"/>
        <end position="360"/>
    </location>
</feature>
<comment type="caution">
    <text evidence="8">The sequence shown here is derived from an EMBL/GenBank/DDBJ whole genome shotgun (WGS) entry which is preliminary data.</text>
</comment>
<feature type="transmembrane region" description="Helical" evidence="6">
    <location>
        <begin position="152"/>
        <end position="173"/>
    </location>
</feature>
<dbReference type="RefSeq" id="WP_344889604.1">
    <property type="nucleotide sequence ID" value="NZ_BAABAS010000004.1"/>
</dbReference>
<evidence type="ECO:0000256" key="1">
    <source>
        <dbReference type="ARBA" id="ARBA00004141"/>
    </source>
</evidence>
<feature type="compositionally biased region" description="Pro residues" evidence="5">
    <location>
        <begin position="311"/>
        <end position="328"/>
    </location>
</feature>
<dbReference type="Pfam" id="PF06271">
    <property type="entry name" value="RDD"/>
    <property type="match status" value="1"/>
</dbReference>
<sequence>MYGPYPVPPPAVPGPPPAVAQGFAAARGRRFAAWSIDATALAVVAFFLGVMTWGRLNGILNDGLWDQVLSGIWGLLLSGGDIEAAAENFGMSIWHSVVGAIEQALILLVLVEFLHQFAGQALAGRTLGKTVLDLRVGNVQPAMKVKPAVSRVLRRAALTTAGGTGLYCVAWILLLHGMFFVAVLAWMTAVSVFVANSVPALFGARRTLADRAAGTVVVPAHTYRRAAEFARQGAGRAWAGTQAAGYAVRDQAARLATEDRMRQAQDLGRRSAAKMRDAAQGERARQAQDVGKRLGGRIKGAYTDRKSAQRPPEPPPGQPPAIEPPLPDYGPVVQPDQQRPAQHWAPDPYRPPDPPSGGNG</sequence>
<evidence type="ECO:0000313" key="9">
    <source>
        <dbReference type="Proteomes" id="UP001501710"/>
    </source>
</evidence>
<keyword evidence="2 6" id="KW-0812">Transmembrane</keyword>
<evidence type="ECO:0000256" key="6">
    <source>
        <dbReference type="SAM" id="Phobius"/>
    </source>
</evidence>
<dbReference type="Proteomes" id="UP001501710">
    <property type="component" value="Unassembled WGS sequence"/>
</dbReference>
<feature type="transmembrane region" description="Helical" evidence="6">
    <location>
        <begin position="179"/>
        <end position="202"/>
    </location>
</feature>
<feature type="compositionally biased region" description="Pro residues" evidence="5">
    <location>
        <begin position="348"/>
        <end position="360"/>
    </location>
</feature>
<evidence type="ECO:0000256" key="3">
    <source>
        <dbReference type="ARBA" id="ARBA00022989"/>
    </source>
</evidence>
<feature type="compositionally biased region" description="Basic and acidic residues" evidence="5">
    <location>
        <begin position="264"/>
        <end position="292"/>
    </location>
</feature>
<keyword evidence="4 6" id="KW-0472">Membrane</keyword>
<evidence type="ECO:0000259" key="7">
    <source>
        <dbReference type="Pfam" id="PF06271"/>
    </source>
</evidence>
<comment type="subcellular location">
    <subcellularLocation>
        <location evidence="1">Membrane</location>
        <topology evidence="1">Multi-pass membrane protein</topology>
    </subcellularLocation>
</comment>
<feature type="transmembrane region" description="Helical" evidence="6">
    <location>
        <begin position="93"/>
        <end position="115"/>
    </location>
</feature>
<evidence type="ECO:0000256" key="5">
    <source>
        <dbReference type="SAM" id="MobiDB-lite"/>
    </source>
</evidence>
<reference evidence="9" key="1">
    <citation type="journal article" date="2019" name="Int. J. Syst. Evol. Microbiol.">
        <title>The Global Catalogue of Microorganisms (GCM) 10K type strain sequencing project: providing services to taxonomists for standard genome sequencing and annotation.</title>
        <authorList>
            <consortium name="The Broad Institute Genomics Platform"/>
            <consortium name="The Broad Institute Genome Sequencing Center for Infectious Disease"/>
            <person name="Wu L."/>
            <person name="Ma J."/>
        </authorList>
    </citation>
    <scope>NUCLEOTIDE SEQUENCE [LARGE SCALE GENOMIC DNA]</scope>
    <source>
        <strain evidence="9">JCM 17440</strain>
    </source>
</reference>
<feature type="domain" description="RDD" evidence="7">
    <location>
        <begin position="25"/>
        <end position="213"/>
    </location>
</feature>
<protein>
    <recommendedName>
        <fullName evidence="7">RDD domain-containing protein</fullName>
    </recommendedName>
</protein>
<keyword evidence="9" id="KW-1185">Reference proteome</keyword>
<evidence type="ECO:0000256" key="2">
    <source>
        <dbReference type="ARBA" id="ARBA00022692"/>
    </source>
</evidence>
<name>A0ABP8BT59_9ACTN</name>